<dbReference type="InterPro" id="IPR024792">
    <property type="entry name" value="RhoGDI_dom_sf"/>
</dbReference>
<dbReference type="GO" id="GO:0016020">
    <property type="term" value="C:membrane"/>
    <property type="evidence" value="ECO:0007669"/>
    <property type="project" value="TreeGrafter"/>
</dbReference>
<dbReference type="GO" id="GO:0007266">
    <property type="term" value="P:Rho protein signal transduction"/>
    <property type="evidence" value="ECO:0007669"/>
    <property type="project" value="InterPro"/>
</dbReference>
<dbReference type="STRING" id="34508.A0A4U5MFL9"/>
<dbReference type="PANTHER" id="PTHR10980:SF3">
    <property type="entry name" value="LD16419P"/>
    <property type="match status" value="1"/>
</dbReference>
<dbReference type="AlphaFoldDB" id="A0A4U5MFL9"/>
<dbReference type="GO" id="GO:0005096">
    <property type="term" value="F:GTPase activator activity"/>
    <property type="evidence" value="ECO:0007669"/>
    <property type="project" value="UniProtKB-KW"/>
</dbReference>
<evidence type="ECO:0000256" key="2">
    <source>
        <dbReference type="ARBA" id="ARBA00009758"/>
    </source>
</evidence>
<evidence type="ECO:0008006" key="7">
    <source>
        <dbReference type="Google" id="ProtNLM"/>
    </source>
</evidence>
<dbReference type="EMBL" id="AZBU02000008">
    <property type="protein sequence ID" value="TKR68004.1"/>
    <property type="molecule type" value="Genomic_DNA"/>
</dbReference>
<proteinExistence type="inferred from homology"/>
<keyword evidence="6" id="KW-1185">Reference proteome</keyword>
<comment type="caution">
    <text evidence="5">The sequence shown here is derived from an EMBL/GenBank/DDBJ whole genome shotgun (WGS) entry which is preliminary data.</text>
</comment>
<evidence type="ECO:0000256" key="4">
    <source>
        <dbReference type="ARBA" id="ARBA00022490"/>
    </source>
</evidence>
<evidence type="ECO:0000256" key="1">
    <source>
        <dbReference type="ARBA" id="ARBA00004496"/>
    </source>
</evidence>
<evidence type="ECO:0000313" key="6">
    <source>
        <dbReference type="Proteomes" id="UP000298663"/>
    </source>
</evidence>
<comment type="subcellular location">
    <subcellularLocation>
        <location evidence="1">Cytoplasm</location>
    </subcellularLocation>
</comment>
<organism evidence="5 6">
    <name type="scientific">Steinernema carpocapsae</name>
    <name type="common">Entomopathogenic nematode</name>
    <dbReference type="NCBI Taxonomy" id="34508"/>
    <lineage>
        <taxon>Eukaryota</taxon>
        <taxon>Metazoa</taxon>
        <taxon>Ecdysozoa</taxon>
        <taxon>Nematoda</taxon>
        <taxon>Chromadorea</taxon>
        <taxon>Rhabditida</taxon>
        <taxon>Tylenchina</taxon>
        <taxon>Panagrolaimomorpha</taxon>
        <taxon>Strongyloidoidea</taxon>
        <taxon>Steinernematidae</taxon>
        <taxon>Steinernema</taxon>
    </lineage>
</organism>
<dbReference type="GO" id="GO:0005094">
    <property type="term" value="F:Rho GDP-dissociation inhibitor activity"/>
    <property type="evidence" value="ECO:0007669"/>
    <property type="project" value="InterPro"/>
</dbReference>
<keyword evidence="3" id="KW-0343">GTPase activation</keyword>
<dbReference type="Proteomes" id="UP000298663">
    <property type="component" value="Unassembled WGS sequence"/>
</dbReference>
<gene>
    <name evidence="5" type="ORF">L596_024058</name>
</gene>
<comment type="similarity">
    <text evidence="2">Belongs to the Rho GDI family.</text>
</comment>
<reference evidence="5 6" key="2">
    <citation type="journal article" date="2019" name="G3 (Bethesda)">
        <title>Hybrid Assembly of the Genome of the Entomopathogenic Nematode Steinernema carpocapsae Identifies the X-Chromosome.</title>
        <authorList>
            <person name="Serra L."/>
            <person name="Macchietto M."/>
            <person name="Macias-Munoz A."/>
            <person name="McGill C.J."/>
            <person name="Rodriguez I.M."/>
            <person name="Rodriguez B."/>
            <person name="Murad R."/>
            <person name="Mortazavi A."/>
        </authorList>
    </citation>
    <scope>NUCLEOTIDE SEQUENCE [LARGE SCALE GENOMIC DNA]</scope>
    <source>
        <strain evidence="5 6">ALL</strain>
    </source>
</reference>
<dbReference type="InterPro" id="IPR014756">
    <property type="entry name" value="Ig_E-set"/>
</dbReference>
<dbReference type="Gene3D" id="2.70.50.30">
    <property type="entry name" value="Coagulation Factor XIII, subunit A, domain 1"/>
    <property type="match status" value="1"/>
</dbReference>
<dbReference type="PRINTS" id="PR00492">
    <property type="entry name" value="RHOGDI"/>
</dbReference>
<dbReference type="GO" id="GO:0005829">
    <property type="term" value="C:cytosol"/>
    <property type="evidence" value="ECO:0007669"/>
    <property type="project" value="TreeGrafter"/>
</dbReference>
<dbReference type="InterPro" id="IPR000406">
    <property type="entry name" value="Rho_GDI"/>
</dbReference>
<dbReference type="OrthoDB" id="1683373at2759"/>
<evidence type="ECO:0000313" key="5">
    <source>
        <dbReference type="EMBL" id="TKR68004.1"/>
    </source>
</evidence>
<dbReference type="FunFam" id="2.70.50.30:FF:000004">
    <property type="entry name" value="Rho GDP-dissociation inhibitor 1"/>
    <property type="match status" value="1"/>
</dbReference>
<sequence length="271" mass="30287">MTPLCLDGVWKKGFSGPPYCLAGLVSPKTLLLVEAETRAGRAGGALRFRIVSRAPRRSSEGAVSLRARMASEVDKIEQQLSNQHFEDEEEQNFQAPAQRSVQEILQTDAEDESLNRYKERLLGSVTGSAVIVDESDPRKVIPRRLSLIFEGRSEMTIDIGAGCGNNNVGNFKIKEGLTYKVKFEFQVQREIVTGLRYVHKVTRHGIPLTTEKFMVGSYPPSSDMVVFTTGQEEAPSGMLGRGTYNIQSAFRDDDKNSYAEFRWTVEVAKDW</sequence>
<dbReference type="Pfam" id="PF02115">
    <property type="entry name" value="Rho_GDI"/>
    <property type="match status" value="1"/>
</dbReference>
<reference evidence="5 6" key="1">
    <citation type="journal article" date="2015" name="Genome Biol.">
        <title>Comparative genomics of Steinernema reveals deeply conserved gene regulatory networks.</title>
        <authorList>
            <person name="Dillman A.R."/>
            <person name="Macchietto M."/>
            <person name="Porter C.F."/>
            <person name="Rogers A."/>
            <person name="Williams B."/>
            <person name="Antoshechkin I."/>
            <person name="Lee M.M."/>
            <person name="Goodwin Z."/>
            <person name="Lu X."/>
            <person name="Lewis E.E."/>
            <person name="Goodrich-Blair H."/>
            <person name="Stock S.P."/>
            <person name="Adams B.J."/>
            <person name="Sternberg P.W."/>
            <person name="Mortazavi A."/>
        </authorList>
    </citation>
    <scope>NUCLEOTIDE SEQUENCE [LARGE SCALE GENOMIC DNA]</scope>
    <source>
        <strain evidence="5 6">ALL</strain>
    </source>
</reference>
<dbReference type="PANTHER" id="PTHR10980">
    <property type="entry name" value="RHO GDP-DISSOCIATION INHIBITOR"/>
    <property type="match status" value="1"/>
</dbReference>
<evidence type="ECO:0000256" key="3">
    <source>
        <dbReference type="ARBA" id="ARBA00022468"/>
    </source>
</evidence>
<keyword evidence="4" id="KW-0963">Cytoplasm</keyword>
<protein>
    <recommendedName>
        <fullName evidence="7">Rho GDP-dissociation inhibitor</fullName>
    </recommendedName>
</protein>
<dbReference type="SUPFAM" id="SSF81296">
    <property type="entry name" value="E set domains"/>
    <property type="match status" value="1"/>
</dbReference>
<name>A0A4U5MFL9_STECR</name>
<accession>A0A4U5MFL9</accession>